<feature type="transmembrane region" description="Helical" evidence="1">
    <location>
        <begin position="38"/>
        <end position="62"/>
    </location>
</feature>
<name>A0AAU8GTI6_9CAUD</name>
<keyword evidence="1" id="KW-0472">Membrane</keyword>
<protein>
    <submittedName>
        <fullName evidence="2">Membrane protein</fullName>
    </submittedName>
</protein>
<dbReference type="EMBL" id="PP758912">
    <property type="protein sequence ID" value="XCH43957.1"/>
    <property type="molecule type" value="Genomic_DNA"/>
</dbReference>
<accession>A0AAU8GTI6</accession>
<sequence length="126" mass="13348">MNEKVSQHDDDIDLYSDVNPLADMDQQKSTHLDRYKEVYLVFGLVGGLALGAGLLVGVALGARGAKAIFDESSVVLDATDGILYANPMQAAHRLDADPKGVTSLISHASHGTVNGHKLARVAAHTK</sequence>
<evidence type="ECO:0000256" key="1">
    <source>
        <dbReference type="SAM" id="Phobius"/>
    </source>
</evidence>
<proteinExistence type="predicted"/>
<organism evidence="2">
    <name type="scientific">Gordonia phage Petito</name>
    <dbReference type="NCBI Taxonomy" id="3158876"/>
    <lineage>
        <taxon>Viruses</taxon>
        <taxon>Duplodnaviria</taxon>
        <taxon>Heunggongvirae</taxon>
        <taxon>Uroviricota</taxon>
        <taxon>Caudoviricetes</taxon>
    </lineage>
</organism>
<gene>
    <name evidence="2" type="primary">85</name>
    <name evidence="2" type="ORF">SEA_PETITO_85</name>
</gene>
<evidence type="ECO:0000313" key="2">
    <source>
        <dbReference type="EMBL" id="XCH43957.1"/>
    </source>
</evidence>
<keyword evidence="1" id="KW-1133">Transmembrane helix</keyword>
<reference evidence="2" key="1">
    <citation type="submission" date="2024-05" db="EMBL/GenBank/DDBJ databases">
        <authorList>
            <person name="Benson E.M."/>
            <person name="Blount M.E."/>
            <person name="Chauhan S."/>
            <person name="Ehrhart J.N."/>
            <person name="Foster A.Z."/>
            <person name="Ingber A.M."/>
            <person name="Julian M.L."/>
            <person name="Kwansah D.N."/>
            <person name="Le T."/>
            <person name="May E.J."/>
            <person name="Mazel E.H."/>
            <person name="Morency E."/>
            <person name="Nelson S.A."/>
            <person name="O'Toole C.T."/>
            <person name="Potter K.E."/>
            <person name="Rue A.R."/>
            <person name="Vita L.A."/>
            <person name="Weigand K.A."/>
            <person name="Monti D.L."/>
            <person name="Russell D.A."/>
            <person name="Jacobs-Sera D."/>
            <person name="Hatfull G.F."/>
        </authorList>
    </citation>
    <scope>NUCLEOTIDE SEQUENCE</scope>
</reference>
<keyword evidence="1" id="KW-0812">Transmembrane</keyword>